<proteinExistence type="predicted"/>
<evidence type="ECO:0000313" key="3">
    <source>
        <dbReference type="Proteomes" id="UP000256297"/>
    </source>
</evidence>
<comment type="caution">
    <text evidence="2">The sequence shown here is derived from an EMBL/GenBank/DDBJ whole genome shotgun (WGS) entry which is preliminary data.</text>
</comment>
<dbReference type="InterPro" id="IPR024399">
    <property type="entry name" value="DUF2628"/>
</dbReference>
<keyword evidence="1" id="KW-1133">Transmembrane helix</keyword>
<accession>A0A975X6N4</accession>
<dbReference type="Pfam" id="PF10947">
    <property type="entry name" value="DUF2628"/>
    <property type="match status" value="1"/>
</dbReference>
<protein>
    <recommendedName>
        <fullName evidence="4">DUF2628 domain-containing protein</fullName>
    </recommendedName>
</protein>
<name>A0A975X6N4_9BURK</name>
<feature type="transmembrane region" description="Helical" evidence="1">
    <location>
        <begin position="160"/>
        <end position="182"/>
    </location>
</feature>
<feature type="transmembrane region" description="Helical" evidence="1">
    <location>
        <begin position="108"/>
        <end position="126"/>
    </location>
</feature>
<keyword evidence="1" id="KW-0472">Membrane</keyword>
<feature type="transmembrane region" description="Helical" evidence="1">
    <location>
        <begin position="76"/>
        <end position="96"/>
    </location>
</feature>
<evidence type="ECO:0008006" key="4">
    <source>
        <dbReference type="Google" id="ProtNLM"/>
    </source>
</evidence>
<keyword evidence="1" id="KW-0812">Transmembrane</keyword>
<sequence length="190" mass="21564">MLWHRLRRDPEALPPQQWGRFGMHASIRDDAALAAFVGPRFPYYGERWSVAESHGGISWNWAACLLGPFWMAYRRMYWQVGVYALIVGTEPLLHAWFGLQLPMAGRPLLYAMALLLGLYGNELYRWHAEATIRHVREYHYSPELVNDSLERRGRTSWPGVFAMGLLLLVMVVSLRPLAALMVQGGAPGAG</sequence>
<dbReference type="AlphaFoldDB" id="A0A975X6N4"/>
<dbReference type="Proteomes" id="UP000256297">
    <property type="component" value="Chromosome CBM2589_a"/>
</dbReference>
<evidence type="ECO:0000256" key="1">
    <source>
        <dbReference type="SAM" id="Phobius"/>
    </source>
</evidence>
<dbReference type="EMBL" id="OFSP01000032">
    <property type="protein sequence ID" value="SOY60364.1"/>
    <property type="molecule type" value="Genomic_DNA"/>
</dbReference>
<reference evidence="2 3" key="1">
    <citation type="submission" date="2018-01" db="EMBL/GenBank/DDBJ databases">
        <authorList>
            <person name="Clerissi C."/>
        </authorList>
    </citation>
    <scope>NUCLEOTIDE SEQUENCE [LARGE SCALE GENOMIC DNA]</scope>
    <source>
        <strain evidence="2">Cupriavidus taiwanensis STM 3521</strain>
    </source>
</reference>
<evidence type="ECO:0000313" key="2">
    <source>
        <dbReference type="EMBL" id="SOY60364.1"/>
    </source>
</evidence>
<organism evidence="2 3">
    <name type="scientific">Cupriavidus taiwanensis</name>
    <dbReference type="NCBI Taxonomy" id="164546"/>
    <lineage>
        <taxon>Bacteria</taxon>
        <taxon>Pseudomonadati</taxon>
        <taxon>Pseudomonadota</taxon>
        <taxon>Betaproteobacteria</taxon>
        <taxon>Burkholderiales</taxon>
        <taxon>Burkholderiaceae</taxon>
        <taxon>Cupriavidus</taxon>
    </lineage>
</organism>
<gene>
    <name evidence="2" type="ORF">CBM2589_A20182</name>
</gene>